<dbReference type="Pfam" id="PF13419">
    <property type="entry name" value="HAD_2"/>
    <property type="match status" value="1"/>
</dbReference>
<name>A0ABV4YDG6_9CYAN</name>
<proteinExistence type="predicted"/>
<reference evidence="1 2" key="1">
    <citation type="submission" date="2024-09" db="EMBL/GenBank/DDBJ databases">
        <title>Floridaenema gen nov. (Aerosakkonemataceae, Aerosakkonematales ord. nov., Cyanobacteria) from benthic tropical and subtropical fresh waters, with the description of four new species.</title>
        <authorList>
            <person name="Moretto J.A."/>
            <person name="Berthold D.E."/>
            <person name="Lefler F.W."/>
            <person name="Huang I.-S."/>
            <person name="Laughinghouse H. IV."/>
        </authorList>
    </citation>
    <scope>NUCLEOTIDE SEQUENCE [LARGE SCALE GENOMIC DNA]</scope>
    <source>
        <strain evidence="1 2">BLCC-F154</strain>
    </source>
</reference>
<dbReference type="InterPro" id="IPR006439">
    <property type="entry name" value="HAD-SF_hydro_IA"/>
</dbReference>
<dbReference type="InterPro" id="IPR050155">
    <property type="entry name" value="HAD-like_hydrolase_sf"/>
</dbReference>
<dbReference type="PANTHER" id="PTHR43434">
    <property type="entry name" value="PHOSPHOGLYCOLATE PHOSPHATASE"/>
    <property type="match status" value="1"/>
</dbReference>
<dbReference type="InterPro" id="IPR036412">
    <property type="entry name" value="HAD-like_sf"/>
</dbReference>
<comment type="caution">
    <text evidence="1">The sequence shown here is derived from an EMBL/GenBank/DDBJ whole genome shotgun (WGS) entry which is preliminary data.</text>
</comment>
<dbReference type="NCBIfam" id="TIGR01549">
    <property type="entry name" value="HAD-SF-IA-v1"/>
    <property type="match status" value="1"/>
</dbReference>
<dbReference type="InterPro" id="IPR023214">
    <property type="entry name" value="HAD_sf"/>
</dbReference>
<dbReference type="GO" id="GO:0016787">
    <property type="term" value="F:hydrolase activity"/>
    <property type="evidence" value="ECO:0007669"/>
    <property type="project" value="UniProtKB-KW"/>
</dbReference>
<organism evidence="1 2">
    <name type="scientific">Floridaenema fluviatile BLCC-F154</name>
    <dbReference type="NCBI Taxonomy" id="3153640"/>
    <lineage>
        <taxon>Bacteria</taxon>
        <taxon>Bacillati</taxon>
        <taxon>Cyanobacteriota</taxon>
        <taxon>Cyanophyceae</taxon>
        <taxon>Oscillatoriophycideae</taxon>
        <taxon>Aerosakkonematales</taxon>
        <taxon>Aerosakkonemataceae</taxon>
        <taxon>Floridanema</taxon>
        <taxon>Floridanema fluviatile</taxon>
    </lineage>
</organism>
<sequence length="235" mass="25524">MPLEGVIIDVDGTLIFSNDAHAQAWVEAFADYGYEIKFAEVRPLMGMGGDKLIPKIVPELNADEGVGKQISNRRKELIINKFSSEIVATNGSRELVQEMKDAGLRLIIASSSTSEEMDVLLKIARVEDLISEHTTSSDAENSKPAPDIVQVALQKADLDADKTVMLADTPYDIESAGKTGVGVIAFRTGGFSDEELSGAIAIYNDPADLLRQYDRSPLAKMASHHPNQIRHSAVQ</sequence>
<protein>
    <submittedName>
        <fullName evidence="1">HAD family hydrolase</fullName>
    </submittedName>
</protein>
<dbReference type="Gene3D" id="3.40.50.1000">
    <property type="entry name" value="HAD superfamily/HAD-like"/>
    <property type="match status" value="1"/>
</dbReference>
<dbReference type="InterPro" id="IPR023198">
    <property type="entry name" value="PGP-like_dom2"/>
</dbReference>
<keyword evidence="2" id="KW-1185">Reference proteome</keyword>
<evidence type="ECO:0000313" key="1">
    <source>
        <dbReference type="EMBL" id="MFB2936875.1"/>
    </source>
</evidence>
<evidence type="ECO:0000313" key="2">
    <source>
        <dbReference type="Proteomes" id="UP001576776"/>
    </source>
</evidence>
<dbReference type="RefSeq" id="WP_413258369.1">
    <property type="nucleotide sequence ID" value="NZ_JBHFNS010000064.1"/>
</dbReference>
<dbReference type="Proteomes" id="UP001576776">
    <property type="component" value="Unassembled WGS sequence"/>
</dbReference>
<accession>A0ABV4YDG6</accession>
<gene>
    <name evidence="1" type="ORF">ACE1B6_16620</name>
</gene>
<dbReference type="Gene3D" id="1.10.150.240">
    <property type="entry name" value="Putative phosphatase, domain 2"/>
    <property type="match status" value="1"/>
</dbReference>
<dbReference type="EMBL" id="JBHFNS010000064">
    <property type="protein sequence ID" value="MFB2936875.1"/>
    <property type="molecule type" value="Genomic_DNA"/>
</dbReference>
<dbReference type="PANTHER" id="PTHR43434:SF16">
    <property type="entry name" value="BLL8046 PROTEIN"/>
    <property type="match status" value="1"/>
</dbReference>
<dbReference type="SFLD" id="SFLDG01129">
    <property type="entry name" value="C1.5:_HAD__Beta-PGM__Phosphata"/>
    <property type="match status" value="1"/>
</dbReference>
<dbReference type="SUPFAM" id="SSF56784">
    <property type="entry name" value="HAD-like"/>
    <property type="match status" value="1"/>
</dbReference>
<dbReference type="InterPro" id="IPR041492">
    <property type="entry name" value="HAD_2"/>
</dbReference>
<keyword evidence="1" id="KW-0378">Hydrolase</keyword>
<dbReference type="SFLD" id="SFLDS00003">
    <property type="entry name" value="Haloacid_Dehalogenase"/>
    <property type="match status" value="1"/>
</dbReference>